<dbReference type="GO" id="GO:0016556">
    <property type="term" value="P:mRNA modification"/>
    <property type="evidence" value="ECO:0007669"/>
    <property type="project" value="UniProtKB-UniRule"/>
</dbReference>
<comment type="catalytic activity">
    <reaction evidence="1">
        <text>a 5'-end (N(7)-methyl 5'-triphosphoguanosine)-ribonucleoside in mRNA + S-adenosyl-L-methionine = a 5'-end (N(7)-methyl 5'-triphosphoguanosine)-(2'-O-methyl-ribonucleoside) in mRNA + S-adenosyl-L-homocysteine + H(+)</text>
        <dbReference type="Rhea" id="RHEA:67020"/>
        <dbReference type="Rhea" id="RHEA-COMP:17167"/>
        <dbReference type="Rhea" id="RHEA-COMP:17168"/>
        <dbReference type="ChEBI" id="CHEBI:15378"/>
        <dbReference type="ChEBI" id="CHEBI:57856"/>
        <dbReference type="ChEBI" id="CHEBI:59789"/>
        <dbReference type="ChEBI" id="CHEBI:156461"/>
        <dbReference type="ChEBI" id="CHEBI:167609"/>
        <dbReference type="EC" id="2.1.1.57"/>
    </reaction>
</comment>
<feature type="compositionally biased region" description="Basic and acidic residues" evidence="2">
    <location>
        <begin position="1291"/>
        <end position="1304"/>
    </location>
</feature>
<feature type="region of interest" description="Disordered" evidence="2">
    <location>
        <begin position="1"/>
        <end position="158"/>
    </location>
</feature>
<keyword evidence="1" id="KW-0489">Methyltransferase</keyword>
<dbReference type="GO" id="GO:0006370">
    <property type="term" value="P:7-methylguanosine mRNA capping"/>
    <property type="evidence" value="ECO:0007669"/>
    <property type="project" value="UniProtKB-UniRule"/>
</dbReference>
<name>A0A0L0GB97_9EUKA</name>
<dbReference type="SMART" id="SM00443">
    <property type="entry name" value="G_patch"/>
    <property type="match status" value="1"/>
</dbReference>
<dbReference type="Pfam" id="PF01585">
    <property type="entry name" value="G-patch"/>
    <property type="match status" value="1"/>
</dbReference>
<comment type="function">
    <text evidence="1">S-adenosyl-L-methionine-dependent methyltransferase that mediates RNA cap1 2'-O-ribose methylation to the 5'-cap structure of RNAs. Methylates the ribose of the first nucleotide of a m(7)GpppG-capped mRNA to produce m(7)GpppNmp (cap1).</text>
</comment>
<evidence type="ECO:0000313" key="6">
    <source>
        <dbReference type="Proteomes" id="UP000054560"/>
    </source>
</evidence>
<feature type="compositionally biased region" description="Basic residues" evidence="2">
    <location>
        <begin position="353"/>
        <end position="363"/>
    </location>
</feature>
<feature type="domain" description="G-patch" evidence="3">
    <location>
        <begin position="1413"/>
        <end position="1459"/>
    </location>
</feature>
<dbReference type="EMBL" id="KQ241697">
    <property type="protein sequence ID" value="KNC85528.1"/>
    <property type="molecule type" value="Genomic_DNA"/>
</dbReference>
<feature type="region of interest" description="Disordered" evidence="2">
    <location>
        <begin position="762"/>
        <end position="901"/>
    </location>
</feature>
<feature type="compositionally biased region" description="Gly residues" evidence="2">
    <location>
        <begin position="767"/>
        <end position="778"/>
    </location>
</feature>
<feature type="region of interest" description="Disordered" evidence="2">
    <location>
        <begin position="1291"/>
        <end position="1348"/>
    </location>
</feature>
<feature type="compositionally biased region" description="Basic residues" evidence="2">
    <location>
        <begin position="61"/>
        <end position="71"/>
    </location>
</feature>
<feature type="compositionally biased region" description="Polar residues" evidence="2">
    <location>
        <begin position="1245"/>
        <end position="1260"/>
    </location>
</feature>
<accession>A0A0L0GB97</accession>
<feature type="compositionally biased region" description="Basic and acidic residues" evidence="2">
    <location>
        <begin position="371"/>
        <end position="380"/>
    </location>
</feature>
<feature type="compositionally biased region" description="Polar residues" evidence="2">
    <location>
        <begin position="862"/>
        <end position="880"/>
    </location>
</feature>
<dbReference type="PANTHER" id="PTHR16121">
    <property type="entry name" value="CAP-SPECIFIC MRNA (NUCLEOSIDE-2'-O-)-METHYLTRANSFERASE 1-RELATED"/>
    <property type="match status" value="1"/>
</dbReference>
<dbReference type="GO" id="GO:0005737">
    <property type="term" value="C:cytoplasm"/>
    <property type="evidence" value="ECO:0007669"/>
    <property type="project" value="TreeGrafter"/>
</dbReference>
<protein>
    <recommendedName>
        <fullName evidence="1">Cap-specific mRNA (nucleoside-2'-O-)-methyltransferase 1</fullName>
        <ecNumber evidence="1">2.1.1.57</ecNumber>
    </recommendedName>
    <alternativeName>
        <fullName evidence="1">Cap1 2'O-ribose methyltransferase 1</fullName>
    </alternativeName>
</protein>
<dbReference type="GO" id="GO:0003676">
    <property type="term" value="F:nucleic acid binding"/>
    <property type="evidence" value="ECO:0007669"/>
    <property type="project" value="UniProtKB-UniRule"/>
</dbReference>
<dbReference type="GO" id="GO:0005634">
    <property type="term" value="C:nucleus"/>
    <property type="evidence" value="ECO:0007669"/>
    <property type="project" value="UniProtKB-SubCell"/>
</dbReference>
<keyword evidence="1" id="KW-0808">Transferase</keyword>
<feature type="domain" description="RrmJ-type SAM-dependent 2'-O-MTase" evidence="4">
    <location>
        <begin position="1565"/>
        <end position="1774"/>
    </location>
</feature>
<sequence>MRTRRNDPSRNGRDDDTGTYGEALAGEDGAEGTGAVIPKVSFGKLLARANRDDESEMSLPKPKHKHKHRHDVHSEGASVSPIKHKHRHRYQQDGQSTSASDTKQKRIGESVYERDGDMEWSGSEGSDGGVHERGHTYTHGHSRAKKHKKHKKHKKESKIRRVKAIIHTGSTSDANYEGHTNGVLDMREGVIGESGLMSRYDATDSQQETKKVTDEEEDDDGAHTRIDAPLPPQVVIDPEKAVQEANSAHTHTHTRAHTVAGDTKEMREGDGSSDDMHTHERKRSKGKGGLQAKSRREGSQDKAKRKRTQDSSVHTHVHAHQEDTGTEVCAPATVNAQAQSSPMLVPARLVSPIKRKRPGRPAKRGTPVVQKTDREVKIEDNSVGMHSTAQDDHTRDRAANDSGKGDGPTKKDTAQNSPTRLPKKSSAHTTLPVPTPQPMAPTTTPAHTQPHSAHLDLEHTTQATELQADTQATTTHIDMSQDSVAPLPTSTEAHRQLASDALTPTDTITAYYRATDTGTQIVTDTVDQNATDIPLPTAMADDGFEYEFEEEVLESSGGPVQRRDIQPTENTYPHAAADLYSQSNASTYSQSAANTYPPSTAHTYTHTTVESYTQPPMQAYVGPQTTTTEMSSYNNSTQLPVQPALPPAPPAGTTTDTATTHENTYTAQMGEGTHVATGLNASVQAGGYVSHPQQYQYDYATHTDTTQLKRARSSGMENTQVAGAVSALLGLAAATDSFVDTREISTAVVSTSGSVYGDIPTQTGMGEHTGAGTAGGGVWSAPTTQHTTGPSETPQAVSTVSEVTNQQPVQTTHHSTTRATSGTREQVQPTQDTHIAPPRTNVVDGTRVSTTADTAEARDTPHTQSVDTSGAHVSTGNTHSAVDRTERDSGGVAECTGMDSVPMRPTEGDGMVADVHAQRTGLQQRQGLSQAHGACHVSQVSQDESHGLGSGVASAISTLPGRVDATVTDSSVLVDGCVESVKSMESVEDDKSKVSSEVSTGVSTGRTGTGGAEVRSSFSNISIDRTEKGSAAEPVGSERPPSVSRAGLVGANEAGDLDETVSVAGTTVTVAMVTQETPGSAVVSGMATTSSPHTHLRTASVPNKRDPTHENAPPLPTHDESSLTGPDGRLIIEQRIAIPVGQGTTTSTLQHETIPSDKAELSISAKEGMLDGRADQVILVVDVADKIKYDNQTNNNQTSENQTNDKQPGEIQTSDNRTTDNQTNDEQTNDNQTNDNQLHGEPGATQETEVLSGETQTGNLRGTIREDTEASITEKTADGTVIEKTLRKTIKDESASSRTIKDESAIDDAEAITRDTPSQGTGNEDTAGETGTPKGTAKADTISATEGEQVDVGDYDDWDYQGGGLGGLGQTRGRGGLGFSAADESAGVAIATEVGSIGEDMDSENEGEHTNTYSRLGAKLLKAKGWTEGTGLGLHAQGIVEPIKADDNAGRTGLGFQKEKPLITRKRHAVDLNEYVPHKQQYTTISHPDEYDPQWGASLLTSGGETLRPVVAPHESINYDLFGDSTVVERLFEAKSQFNGLERREFITARRKANPYETIGKGGNVFINRAAVKMANMDSMLNWIFTSPEGLAFNEPLLFADVCAGPGGFSEYVLWKREKRCKGYGFTLRGPDDFKPYEFNRQPTEPYFETFYGADGTGDVTNEANIRAFTKLTSIKSNKTGLHLMMADGGFSVEGEENYQEEILKQLVLCQFTVALSVLRKGGNFVCKIFDMFTPFTVGLVYVMYKHFDEVCILKPFTSRPANSERYIICLGLKERSPAVVEWLLAINAKLNEFGEWGMEGADNVAHIVAPEVISADKQFTDYVRQANIALGEQQIGALNTLMMYCEDDGLQPLDQHDIMRRCLKEWNVDVEYERRLKSMKRRNSNYDNMYGGHSGAKRLKSGLPSGPNGHGGMVGHHGSIGIGSGSEVPERETARVEYSMPDLTQPSKHQTIEDYEEAQRDVARQRSAQYGMEKEWRKPFAHINTATSNAPSATSSAAVSRRQSLVENGVPRTGNASGGSSVLGGVDRNSPHSGGAEEGDGDAEMGDADSKRKKVLTTAATSKKKKKKKKAMDLDAAFFG</sequence>
<gene>
    <name evidence="5" type="ORF">SARC_02289</name>
</gene>
<dbReference type="Gene3D" id="3.40.50.12760">
    <property type="match status" value="1"/>
</dbReference>
<feature type="compositionally biased region" description="Basic residues" evidence="2">
    <location>
        <begin position="136"/>
        <end position="158"/>
    </location>
</feature>
<dbReference type="SUPFAM" id="SSF53335">
    <property type="entry name" value="S-adenosyl-L-methionine-dependent methyltransferases"/>
    <property type="match status" value="1"/>
</dbReference>
<keyword evidence="1" id="KW-0506">mRNA capping</keyword>
<feature type="region of interest" description="Disordered" evidence="2">
    <location>
        <begin position="195"/>
        <end position="453"/>
    </location>
</feature>
<keyword evidence="1" id="KW-0539">Nucleus</keyword>
<feature type="region of interest" description="Disordered" evidence="2">
    <location>
        <begin position="1082"/>
        <end position="1126"/>
    </location>
</feature>
<dbReference type="OrthoDB" id="10251234at2759"/>
<dbReference type="InterPro" id="IPR029063">
    <property type="entry name" value="SAM-dependent_MTases_sf"/>
</dbReference>
<dbReference type="InterPro" id="IPR025816">
    <property type="entry name" value="RrmJ-type_MeTrfase"/>
</dbReference>
<dbReference type="GeneID" id="25902793"/>
<feature type="region of interest" description="Disordered" evidence="2">
    <location>
        <begin position="984"/>
        <end position="1045"/>
    </location>
</feature>
<dbReference type="Proteomes" id="UP000054560">
    <property type="component" value="Unassembled WGS sequence"/>
</dbReference>
<keyword evidence="1" id="KW-0949">S-adenosyl-L-methionine</keyword>
<feature type="region of interest" description="Disordered" evidence="2">
    <location>
        <begin position="482"/>
        <end position="501"/>
    </location>
</feature>
<dbReference type="PROSITE" id="PS51613">
    <property type="entry name" value="SAM_MT_RRMJ"/>
    <property type="match status" value="1"/>
</dbReference>
<organism evidence="5 6">
    <name type="scientific">Sphaeroforma arctica JP610</name>
    <dbReference type="NCBI Taxonomy" id="667725"/>
    <lineage>
        <taxon>Eukaryota</taxon>
        <taxon>Ichthyosporea</taxon>
        <taxon>Ichthyophonida</taxon>
        <taxon>Sphaeroforma</taxon>
    </lineage>
</organism>
<dbReference type="PROSITE" id="PS50174">
    <property type="entry name" value="G_PATCH"/>
    <property type="match status" value="1"/>
</dbReference>
<dbReference type="InterPro" id="IPR002877">
    <property type="entry name" value="RNA_MeTrfase_FtsJ_dom"/>
</dbReference>
<keyword evidence="1" id="KW-0507">mRNA processing</keyword>
<evidence type="ECO:0000256" key="1">
    <source>
        <dbReference type="RuleBase" id="RU368012"/>
    </source>
</evidence>
<dbReference type="GO" id="GO:0032259">
    <property type="term" value="P:methylation"/>
    <property type="evidence" value="ECO:0007669"/>
    <property type="project" value="UniProtKB-KW"/>
</dbReference>
<dbReference type="STRING" id="667725.A0A0L0GB97"/>
<feature type="compositionally biased region" description="Polar residues" evidence="2">
    <location>
        <begin position="1315"/>
        <end position="1324"/>
    </location>
</feature>
<feature type="compositionally biased region" description="Polar residues" evidence="2">
    <location>
        <begin position="482"/>
        <end position="491"/>
    </location>
</feature>
<feature type="compositionally biased region" description="Basic and acidic residues" evidence="2">
    <location>
        <begin position="102"/>
        <end position="117"/>
    </location>
</feature>
<feature type="region of interest" description="Disordered" evidence="2">
    <location>
        <begin position="1191"/>
        <end position="1271"/>
    </location>
</feature>
<feature type="region of interest" description="Disordered" evidence="2">
    <location>
        <begin position="2008"/>
        <end position="2081"/>
    </location>
</feature>
<evidence type="ECO:0000259" key="4">
    <source>
        <dbReference type="PROSITE" id="PS51613"/>
    </source>
</evidence>
<evidence type="ECO:0000259" key="3">
    <source>
        <dbReference type="PROSITE" id="PS50174"/>
    </source>
</evidence>
<dbReference type="PANTHER" id="PTHR16121:SF0">
    <property type="entry name" value="CAP-SPECIFIC MRNA (NUCLEOSIDE-2'-O-)-METHYLTRANSFERASE 1"/>
    <property type="match status" value="1"/>
</dbReference>
<feature type="compositionally biased region" description="Low complexity" evidence="2">
    <location>
        <begin position="1212"/>
        <end position="1237"/>
    </location>
</feature>
<dbReference type="InterPro" id="IPR050851">
    <property type="entry name" value="mRNA_Cap_2O-Ribose_MeTrfase"/>
</dbReference>
<feature type="compositionally biased region" description="Basic and acidic residues" evidence="2">
    <location>
        <begin position="1"/>
        <end position="16"/>
    </location>
</feature>
<dbReference type="InterPro" id="IPR000467">
    <property type="entry name" value="G_patch_dom"/>
</dbReference>
<feature type="compositionally biased region" description="Low complexity" evidence="2">
    <location>
        <begin position="1191"/>
        <end position="1204"/>
    </location>
</feature>
<feature type="compositionally biased region" description="Low complexity" evidence="2">
    <location>
        <begin position="995"/>
        <end position="1006"/>
    </location>
</feature>
<feature type="compositionally biased region" description="Polar residues" evidence="2">
    <location>
        <begin position="92"/>
        <end position="101"/>
    </location>
</feature>
<reference evidence="5 6" key="1">
    <citation type="submission" date="2011-02" db="EMBL/GenBank/DDBJ databases">
        <title>The Genome Sequence of Sphaeroforma arctica JP610.</title>
        <authorList>
            <consortium name="The Broad Institute Genome Sequencing Platform"/>
            <person name="Russ C."/>
            <person name="Cuomo C."/>
            <person name="Young S.K."/>
            <person name="Zeng Q."/>
            <person name="Gargeya S."/>
            <person name="Alvarado L."/>
            <person name="Berlin A."/>
            <person name="Chapman S.B."/>
            <person name="Chen Z."/>
            <person name="Freedman E."/>
            <person name="Gellesch M."/>
            <person name="Goldberg J."/>
            <person name="Griggs A."/>
            <person name="Gujja S."/>
            <person name="Heilman E."/>
            <person name="Heiman D."/>
            <person name="Howarth C."/>
            <person name="Mehta T."/>
            <person name="Neiman D."/>
            <person name="Pearson M."/>
            <person name="Roberts A."/>
            <person name="Saif S."/>
            <person name="Shea T."/>
            <person name="Shenoy N."/>
            <person name="Sisk P."/>
            <person name="Stolte C."/>
            <person name="Sykes S."/>
            <person name="White J."/>
            <person name="Yandava C."/>
            <person name="Burger G."/>
            <person name="Gray M.W."/>
            <person name="Holland P.W.H."/>
            <person name="King N."/>
            <person name="Lang F.B.F."/>
            <person name="Roger A.J."/>
            <person name="Ruiz-Trillo I."/>
            <person name="Haas B."/>
            <person name="Nusbaum C."/>
            <person name="Birren B."/>
        </authorList>
    </citation>
    <scope>NUCLEOTIDE SEQUENCE [LARGE SCALE GENOMIC DNA]</scope>
    <source>
        <strain evidence="5 6">JP610</strain>
    </source>
</reference>
<dbReference type="eggNOG" id="KOG3673">
    <property type="taxonomic scope" value="Eukaryota"/>
</dbReference>
<feature type="compositionally biased region" description="Basic and acidic residues" evidence="2">
    <location>
        <begin position="262"/>
        <end position="278"/>
    </location>
</feature>
<dbReference type="EC" id="2.1.1.57" evidence="1"/>
<feature type="compositionally biased region" description="Basic and acidic residues" evidence="2">
    <location>
        <begin position="389"/>
        <end position="413"/>
    </location>
</feature>
<comment type="subcellular location">
    <subcellularLocation>
        <location evidence="1">Nucleus</location>
    </subcellularLocation>
</comment>
<feature type="compositionally biased region" description="Acidic residues" evidence="2">
    <location>
        <begin position="2038"/>
        <end position="2048"/>
    </location>
</feature>
<proteinExistence type="predicted"/>
<evidence type="ECO:0000256" key="2">
    <source>
        <dbReference type="SAM" id="MobiDB-lite"/>
    </source>
</evidence>
<feature type="compositionally biased region" description="Low complexity" evidence="2">
    <location>
        <begin position="440"/>
        <end position="451"/>
    </location>
</feature>
<dbReference type="RefSeq" id="XP_014159430.1">
    <property type="nucleotide sequence ID" value="XM_014303955.1"/>
</dbReference>
<dbReference type="GO" id="GO:0004483">
    <property type="term" value="F:methyltransferase cap1 activity"/>
    <property type="evidence" value="ECO:0007669"/>
    <property type="project" value="UniProtKB-UniRule"/>
</dbReference>
<feature type="compositionally biased region" description="Polar residues" evidence="2">
    <location>
        <begin position="781"/>
        <end position="833"/>
    </location>
</feature>
<evidence type="ECO:0000313" key="5">
    <source>
        <dbReference type="EMBL" id="KNC85528.1"/>
    </source>
</evidence>
<keyword evidence="6" id="KW-1185">Reference proteome</keyword>
<dbReference type="Pfam" id="PF01728">
    <property type="entry name" value="FtsJ"/>
    <property type="match status" value="1"/>
</dbReference>